<protein>
    <submittedName>
        <fullName evidence="2">Uncharacterized protein</fullName>
    </submittedName>
</protein>
<accession>A0A2K9YRL2</accession>
<dbReference type="AlphaFoldDB" id="A0A2K9YRL2"/>
<organism evidence="2">
    <name type="scientific">Haematococcus lacustris</name>
    <name type="common">Green alga</name>
    <name type="synonym">Haematococcus pluvialis</name>
    <dbReference type="NCBI Taxonomy" id="44745"/>
    <lineage>
        <taxon>Eukaryota</taxon>
        <taxon>Viridiplantae</taxon>
        <taxon>Chlorophyta</taxon>
        <taxon>core chlorophytes</taxon>
        <taxon>Chlorophyceae</taxon>
        <taxon>CS clade</taxon>
        <taxon>Chlamydomonadales</taxon>
        <taxon>Haematococcaceae</taxon>
        <taxon>Haematococcus</taxon>
    </lineage>
</organism>
<feature type="region of interest" description="Disordered" evidence="1">
    <location>
        <begin position="1"/>
        <end position="82"/>
    </location>
</feature>
<sequence>MGAPSPNLGLGAPEEKHRKRGKAAEGAAYETERSQSNGFPLDGHPPLVEAASKHRRARWPPLLRPSRQKGGLRAPSSSAFPS</sequence>
<evidence type="ECO:0000256" key="1">
    <source>
        <dbReference type="SAM" id="MobiDB-lite"/>
    </source>
</evidence>
<proteinExistence type="predicted"/>
<keyword evidence="2" id="KW-0150">Chloroplast</keyword>
<gene>
    <name evidence="2" type="ORF">SG3EUKT975000.1</name>
</gene>
<evidence type="ECO:0000313" key="2">
    <source>
        <dbReference type="EMBL" id="AUW36453.1"/>
    </source>
</evidence>
<name>A0A2K9YRL2_HAELA</name>
<reference evidence="2" key="1">
    <citation type="submission" date="2017-12" db="EMBL/GenBank/DDBJ databases">
        <authorList>
            <person name="Hurst M.R.H."/>
        </authorList>
    </citation>
    <scope>NUCLEOTIDE SEQUENCE</scope>
    <source>
        <strain evidence="2">UTEX 2505</strain>
    </source>
</reference>
<geneLocation type="chloroplast" evidence="2"/>
<keyword evidence="2" id="KW-0934">Plastid</keyword>
<dbReference type="EMBL" id="MG677935">
    <property type="protein sequence ID" value="AUW36453.1"/>
    <property type="molecule type" value="Genomic_DNA"/>
</dbReference>